<organism evidence="1 2">
    <name type="scientific">Streptococcus pantholopis</name>
    <dbReference type="NCBI Taxonomy" id="1811193"/>
    <lineage>
        <taxon>Bacteria</taxon>
        <taxon>Bacillati</taxon>
        <taxon>Bacillota</taxon>
        <taxon>Bacilli</taxon>
        <taxon>Lactobacillales</taxon>
        <taxon>Streptococcaceae</taxon>
        <taxon>Streptococcus</taxon>
    </lineage>
</organism>
<dbReference type="STRING" id="1811193.A0O21_04180"/>
<dbReference type="EMBL" id="CP014699">
    <property type="protein sequence ID" value="AND79281.1"/>
    <property type="molecule type" value="Genomic_DNA"/>
</dbReference>
<dbReference type="RefSeq" id="WP_082854405.1">
    <property type="nucleotide sequence ID" value="NZ_CP014699.1"/>
</dbReference>
<reference evidence="2" key="2">
    <citation type="submission" date="2016-03" db="EMBL/GenBank/DDBJ databases">
        <title>Streptococcus antelopensis sp. nov., isolated from the feces of the Tibetan antelope (Pantholops hodgsonii) in Hoh Xil National Nature Reserve, Qinghai, China.</title>
        <authorList>
            <person name="Bai X."/>
        </authorList>
    </citation>
    <scope>NUCLEOTIDE SEQUENCE [LARGE SCALE GENOMIC DNA]</scope>
    <source>
        <strain evidence="2">TA 26</strain>
    </source>
</reference>
<keyword evidence="2" id="KW-1185">Reference proteome</keyword>
<sequence length="107" mass="12387">MYYWIGIITILLALLGLQLYSRSYRKKRFTGTSKSIYIIQFKNVDKRPDILANDKIAPSLELIAERDKEYRVYSKLDDTALKQLIRNEYHLSSGQVVISSPYGIIPS</sequence>
<dbReference type="AlphaFoldDB" id="A0A172Q764"/>
<dbReference type="Proteomes" id="UP000077317">
    <property type="component" value="Chromosome"/>
</dbReference>
<protein>
    <submittedName>
        <fullName evidence="1">Uncharacterized protein</fullName>
    </submittedName>
</protein>
<proteinExistence type="predicted"/>
<accession>A0A172Q764</accession>
<evidence type="ECO:0000313" key="2">
    <source>
        <dbReference type="Proteomes" id="UP000077317"/>
    </source>
</evidence>
<evidence type="ECO:0000313" key="1">
    <source>
        <dbReference type="EMBL" id="AND79281.1"/>
    </source>
</evidence>
<reference evidence="1 2" key="1">
    <citation type="journal article" date="2016" name="Int. J. Syst. Evol. Microbiol.">
        <title>Streptococcuspantholopis sp. nov., isolated from faeces of the Tibetan antelope (Pantholops hodgsonii).</title>
        <authorList>
            <person name="Bai X."/>
            <person name="Xiong Y."/>
            <person name="Lu S."/>
            <person name="Jin D."/>
            <person name="Lai X."/>
            <person name="Yang J."/>
            <person name="Niu L."/>
            <person name="Hu S."/>
            <person name="Meng X."/>
            <person name="Pu J."/>
            <person name="Ye C."/>
            <person name="Xu J."/>
        </authorList>
    </citation>
    <scope>NUCLEOTIDE SEQUENCE [LARGE SCALE GENOMIC DNA]</scope>
    <source>
        <strain evidence="1 2">TA 26</strain>
    </source>
</reference>
<name>A0A172Q764_9STRE</name>
<dbReference type="KEGG" id="spat:A0O21_04180"/>
<gene>
    <name evidence="1" type="ORF">A0O21_04180</name>
</gene>
<dbReference type="OrthoDB" id="2233685at2"/>